<dbReference type="Proteomes" id="UP000460272">
    <property type="component" value="Unassembled WGS sequence"/>
</dbReference>
<dbReference type="OrthoDB" id="3777082at2"/>
<feature type="region of interest" description="Disordered" evidence="1">
    <location>
        <begin position="1"/>
        <end position="20"/>
    </location>
</feature>
<comment type="caution">
    <text evidence="2">The sequence shown here is derived from an EMBL/GenBank/DDBJ whole genome shotgun (WGS) entry which is preliminary data.</text>
</comment>
<name>A0A6P2C350_9ACTN</name>
<dbReference type="EMBL" id="RPFW01000002">
    <property type="protein sequence ID" value="TVZ04915.1"/>
    <property type="molecule type" value="Genomic_DNA"/>
</dbReference>
<protein>
    <submittedName>
        <fullName evidence="2">Uncharacterized protein</fullName>
    </submittedName>
</protein>
<accession>A0A6P2C350</accession>
<evidence type="ECO:0000256" key="1">
    <source>
        <dbReference type="SAM" id="MobiDB-lite"/>
    </source>
</evidence>
<evidence type="ECO:0000313" key="2">
    <source>
        <dbReference type="EMBL" id="TVZ04915.1"/>
    </source>
</evidence>
<keyword evidence="3" id="KW-1185">Reference proteome</keyword>
<dbReference type="AlphaFoldDB" id="A0A6P2C350"/>
<feature type="compositionally biased region" description="Polar residues" evidence="1">
    <location>
        <begin position="1"/>
        <end position="10"/>
    </location>
</feature>
<reference evidence="2 3" key="1">
    <citation type="submission" date="2018-11" db="EMBL/GenBank/DDBJ databases">
        <title>Trebonia kvetii gen.nov., sp.nov., a novel acidophilic actinobacterium, and proposal of the new actinobacterial family Treboniaceae fam. nov.</title>
        <authorList>
            <person name="Rapoport D."/>
            <person name="Sagova-Mareckova M."/>
            <person name="Sedlacek I."/>
            <person name="Provaznik J."/>
            <person name="Kralova S."/>
            <person name="Pavlinic D."/>
            <person name="Benes V."/>
            <person name="Kopecky J."/>
        </authorList>
    </citation>
    <scope>NUCLEOTIDE SEQUENCE [LARGE SCALE GENOMIC DNA]</scope>
    <source>
        <strain evidence="2 3">15Tr583</strain>
    </source>
</reference>
<sequence>MRPGTTSGNDPATRPADLFNDPNLAERFAAALAAGGASSSARPRPRDWAEYLDECAVRIGRPLLHFALGLPQPSPVDSASELDTGGASRDGNEEGIDVPEQVRARYRRWAAKMAELSQALPIAERLLAIQSVLCVVAQGAWDDDDQGWYLLLAGALRGLSDSDLPVEAEAAAGSLAAVALSILRASTPRYWQTRETHDYLETSRAVSYLLLAADEDRIAEYAGWLGTAFGSAALPAVVLDVATEVMDPEPLADAISGLAEIGREAHAHGPRLLHLTGKFGNPVLAALEGVGAVQDMDFTGVWATSTTGPWALIIWRSPDMVIVDGRSAVPLWQHRRLTPLQRPKALAGGKNLSSAPLVSHGPQNRPFPEASALLHLLGLSSPNPPADCSP</sequence>
<feature type="region of interest" description="Disordered" evidence="1">
    <location>
        <begin position="343"/>
        <end position="364"/>
    </location>
</feature>
<proteinExistence type="predicted"/>
<gene>
    <name evidence="2" type="ORF">EAS64_09750</name>
</gene>
<feature type="region of interest" description="Disordered" evidence="1">
    <location>
        <begin position="75"/>
        <end position="96"/>
    </location>
</feature>
<evidence type="ECO:0000313" key="3">
    <source>
        <dbReference type="Proteomes" id="UP000460272"/>
    </source>
</evidence>
<dbReference type="RefSeq" id="WP_145852621.1">
    <property type="nucleotide sequence ID" value="NZ_RPFW01000002.1"/>
</dbReference>
<organism evidence="2 3">
    <name type="scientific">Trebonia kvetii</name>
    <dbReference type="NCBI Taxonomy" id="2480626"/>
    <lineage>
        <taxon>Bacteria</taxon>
        <taxon>Bacillati</taxon>
        <taxon>Actinomycetota</taxon>
        <taxon>Actinomycetes</taxon>
        <taxon>Streptosporangiales</taxon>
        <taxon>Treboniaceae</taxon>
        <taxon>Trebonia</taxon>
    </lineage>
</organism>